<dbReference type="OrthoDB" id="3687641at2759"/>
<keyword evidence="3" id="KW-1133">Transmembrane helix</keyword>
<reference evidence="4 5" key="1">
    <citation type="journal article" date="2016" name="Genome Biol. Evol.">
        <title>Divergent and convergent evolution of fungal pathogenicity.</title>
        <authorList>
            <person name="Shang Y."/>
            <person name="Xiao G."/>
            <person name="Zheng P."/>
            <person name="Cen K."/>
            <person name="Zhan S."/>
            <person name="Wang C."/>
        </authorList>
    </citation>
    <scope>NUCLEOTIDE SEQUENCE [LARGE SCALE GENOMIC DNA]</scope>
    <source>
        <strain evidence="4 5">RCEF 264</strain>
    </source>
</reference>
<evidence type="ECO:0000256" key="1">
    <source>
        <dbReference type="ARBA" id="ARBA00035112"/>
    </source>
</evidence>
<evidence type="ECO:0000313" key="5">
    <source>
        <dbReference type="Proteomes" id="UP000076874"/>
    </source>
</evidence>
<evidence type="ECO:0008006" key="6">
    <source>
        <dbReference type="Google" id="ProtNLM"/>
    </source>
</evidence>
<dbReference type="EMBL" id="AZHD01000011">
    <property type="protein sequence ID" value="OAA59159.1"/>
    <property type="molecule type" value="Genomic_DNA"/>
</dbReference>
<dbReference type="InterPro" id="IPR021765">
    <property type="entry name" value="UstYa-like"/>
</dbReference>
<sequence>MKSLLKSKKSEYRPIRQSGHAANEEADAAGESVPFIVPSSASSASSDTAVGPDNHAAKEAPKQPGNACCRRSPVRKAIVVGGLLAIVGVSNLASLAVGSYIGWRAANTDSSLDRQCSAHTTHYSPLLDDVDIHYAPVHFDGSFMEENEYRRPGAPDVDAAWEALGVDYRAGVIPLEDGPRSGLTSEHVQRAEQYGAGYFVNVEGMHHLHCLNLVRKASYYNYPYYKELGTHEFTNGDDILQLHVSHCIDILRQVLMCNVDTGVLGQVWYKPDDPSPFPDFHTTHTCKNYEAVREWAEKLQAPPADTVPDDYLKPPQPDAIWPSTP</sequence>
<proteinExistence type="inferred from homology"/>
<evidence type="ECO:0000256" key="2">
    <source>
        <dbReference type="SAM" id="MobiDB-lite"/>
    </source>
</evidence>
<name>A0A167S243_9HYPO</name>
<dbReference type="STRING" id="1081102.A0A167S243"/>
<comment type="caution">
    <text evidence="4">The sequence shown here is derived from an EMBL/GenBank/DDBJ whole genome shotgun (WGS) entry which is preliminary data.</text>
</comment>
<dbReference type="Proteomes" id="UP000076874">
    <property type="component" value="Unassembled WGS sequence"/>
</dbReference>
<dbReference type="PANTHER" id="PTHR33365:SF13">
    <property type="entry name" value="TAT PATHWAY SIGNAL SEQUENCE"/>
    <property type="match status" value="1"/>
</dbReference>
<feature type="region of interest" description="Disordered" evidence="2">
    <location>
        <begin position="1"/>
        <end position="68"/>
    </location>
</feature>
<feature type="region of interest" description="Disordered" evidence="2">
    <location>
        <begin position="303"/>
        <end position="325"/>
    </location>
</feature>
<feature type="transmembrane region" description="Helical" evidence="3">
    <location>
        <begin position="77"/>
        <end position="103"/>
    </location>
</feature>
<comment type="similarity">
    <text evidence="1">Belongs to the ustYa family.</text>
</comment>
<evidence type="ECO:0000313" key="4">
    <source>
        <dbReference type="EMBL" id="OAA59159.1"/>
    </source>
</evidence>
<keyword evidence="3" id="KW-0472">Membrane</keyword>
<gene>
    <name evidence="4" type="ORF">SPI_06361</name>
</gene>
<dbReference type="AlphaFoldDB" id="A0A167S243"/>
<evidence type="ECO:0000256" key="3">
    <source>
        <dbReference type="SAM" id="Phobius"/>
    </source>
</evidence>
<protein>
    <recommendedName>
        <fullName evidence="6">Tat pathway signal sequence</fullName>
    </recommendedName>
</protein>
<accession>A0A167S243</accession>
<organism evidence="4 5">
    <name type="scientific">Niveomyces insectorum RCEF 264</name>
    <dbReference type="NCBI Taxonomy" id="1081102"/>
    <lineage>
        <taxon>Eukaryota</taxon>
        <taxon>Fungi</taxon>
        <taxon>Dikarya</taxon>
        <taxon>Ascomycota</taxon>
        <taxon>Pezizomycotina</taxon>
        <taxon>Sordariomycetes</taxon>
        <taxon>Hypocreomycetidae</taxon>
        <taxon>Hypocreales</taxon>
        <taxon>Cordycipitaceae</taxon>
        <taxon>Niveomyces</taxon>
    </lineage>
</organism>
<dbReference type="GO" id="GO:0043386">
    <property type="term" value="P:mycotoxin biosynthetic process"/>
    <property type="evidence" value="ECO:0007669"/>
    <property type="project" value="InterPro"/>
</dbReference>
<keyword evidence="3" id="KW-0812">Transmembrane</keyword>
<dbReference type="Pfam" id="PF11807">
    <property type="entry name" value="UstYa"/>
    <property type="match status" value="1"/>
</dbReference>
<keyword evidence="5" id="KW-1185">Reference proteome</keyword>
<dbReference type="PANTHER" id="PTHR33365">
    <property type="entry name" value="YALI0B05434P"/>
    <property type="match status" value="1"/>
</dbReference>